<evidence type="ECO:0000313" key="5">
    <source>
        <dbReference type="Proteomes" id="UP000031672"/>
    </source>
</evidence>
<accession>A0A0C2JMF8</accession>
<evidence type="ECO:0000256" key="1">
    <source>
        <dbReference type="ARBA" id="ARBA00022908"/>
    </source>
</evidence>
<accession>A0A0C2JTY6</accession>
<dbReference type="RefSeq" id="WP_040989511.1">
    <property type="nucleotide sequence ID" value="NZ_JTKH01000010.1"/>
</dbReference>
<dbReference type="GO" id="GO:0006310">
    <property type="term" value="P:DNA recombination"/>
    <property type="evidence" value="ECO:0007669"/>
    <property type="project" value="UniProtKB-KW"/>
</dbReference>
<dbReference type="SUPFAM" id="SSF56349">
    <property type="entry name" value="DNA breaking-rejoining enzymes"/>
    <property type="match status" value="1"/>
</dbReference>
<dbReference type="CDD" id="cd00796">
    <property type="entry name" value="INT_Rci_Hp1_C"/>
    <property type="match status" value="1"/>
</dbReference>
<dbReference type="InterPro" id="IPR013762">
    <property type="entry name" value="Integrase-like_cat_sf"/>
</dbReference>
<keyword evidence="1" id="KW-0229">DNA integration</keyword>
<dbReference type="Gene3D" id="1.10.443.10">
    <property type="entry name" value="Intergrase catalytic core"/>
    <property type="match status" value="1"/>
</dbReference>
<dbReference type="InterPro" id="IPR011010">
    <property type="entry name" value="DNA_brk_join_enz"/>
</dbReference>
<dbReference type="PROSITE" id="PS51898">
    <property type="entry name" value="TYR_RECOMBINASE"/>
    <property type="match status" value="1"/>
</dbReference>
<protein>
    <submittedName>
        <fullName evidence="4">Integrase</fullName>
    </submittedName>
</protein>
<keyword evidence="2" id="KW-0233">DNA recombination</keyword>
<evidence type="ECO:0000256" key="2">
    <source>
        <dbReference type="ARBA" id="ARBA00023172"/>
    </source>
</evidence>
<dbReference type="OrthoDB" id="9795573at2"/>
<dbReference type="EMBL" id="JTKH01000010">
    <property type="protein sequence ID" value="KII79254.1"/>
    <property type="molecule type" value="Genomic_DNA"/>
</dbReference>
<dbReference type="GO" id="GO:0015074">
    <property type="term" value="P:DNA integration"/>
    <property type="evidence" value="ECO:0007669"/>
    <property type="project" value="UniProtKB-KW"/>
</dbReference>
<dbReference type="InterPro" id="IPR050090">
    <property type="entry name" value="Tyrosine_recombinase_XerCD"/>
</dbReference>
<dbReference type="AlphaFoldDB" id="A0A0C2JTY6"/>
<dbReference type="PANTHER" id="PTHR30349:SF94">
    <property type="entry name" value="INTEGRASE_RECOMBINASE HI_1414-RELATED"/>
    <property type="match status" value="1"/>
</dbReference>
<dbReference type="GO" id="GO:0003677">
    <property type="term" value="F:DNA binding"/>
    <property type="evidence" value="ECO:0007669"/>
    <property type="project" value="InterPro"/>
</dbReference>
<sequence length="358" mass="41263">MASYHVQKIKTLSGTTKFKCRVRERRVGNNNIDQSKTFSKKTSAVAWGEQEVVKIESLLHGGLIPSNETIGDLIELALSTPHYETKRTARYNLNMLLRYPIASLSLKDFNDNDLIQHCLLRNEQDKAKPQTIAVEVSNLRAIFKQAKPLWQIAIDCRVFQSAYPTLSFMGLVAKSARRSRRPSEKEIAALVKGLQQREDHIYTQIPFVDIFIFSILTCMRIGEICSIQWSDLNEVQKAVLVRNRKDPRKKEGNHQWVPLLGDSWDIIQRQQNKDDRIFPYNPRSVTAGFQQVRNELGISDLRYHDLRREGASRLFEAGFSIEEVAQVTGHRSLNTLWQVYTELYPNRLHGKKVRSITI</sequence>
<dbReference type="Proteomes" id="UP000031672">
    <property type="component" value="Unassembled WGS sequence"/>
</dbReference>
<proteinExistence type="predicted"/>
<evidence type="ECO:0000313" key="4">
    <source>
        <dbReference type="EMBL" id="KII79254.1"/>
    </source>
</evidence>
<dbReference type="STRING" id="1461322.OJ16_08830"/>
<gene>
    <name evidence="4" type="ORF">OJ16_08830</name>
</gene>
<name>A0A0C2JTY6_9VIBR</name>
<dbReference type="PANTHER" id="PTHR30349">
    <property type="entry name" value="PHAGE INTEGRASE-RELATED"/>
    <property type="match status" value="1"/>
</dbReference>
<dbReference type="InterPro" id="IPR002104">
    <property type="entry name" value="Integrase_catalytic"/>
</dbReference>
<dbReference type="Pfam" id="PF00589">
    <property type="entry name" value="Phage_integrase"/>
    <property type="match status" value="1"/>
</dbReference>
<feature type="domain" description="Tyr recombinase" evidence="3">
    <location>
        <begin position="177"/>
        <end position="353"/>
    </location>
</feature>
<keyword evidence="5" id="KW-1185">Reference proteome</keyword>
<evidence type="ECO:0000259" key="3">
    <source>
        <dbReference type="PROSITE" id="PS51898"/>
    </source>
</evidence>
<organism evidence="4 5">
    <name type="scientific">Vibrio renipiscarius</name>
    <dbReference type="NCBI Taxonomy" id="1461322"/>
    <lineage>
        <taxon>Bacteria</taxon>
        <taxon>Pseudomonadati</taxon>
        <taxon>Pseudomonadota</taxon>
        <taxon>Gammaproteobacteria</taxon>
        <taxon>Vibrionales</taxon>
        <taxon>Vibrionaceae</taxon>
        <taxon>Vibrio</taxon>
    </lineage>
</organism>
<reference evidence="4 5" key="1">
    <citation type="submission" date="2014-11" db="EMBL/GenBank/DDBJ databases">
        <title>Draft Genome Sequence of Vibrio piscirenalis strains CECT 8603T and CECT 8604, two marine Gammaproteobacterium isolated from cultured gilthead sea bream (Sparus aurata).</title>
        <authorList>
            <person name="Arahal D.R."/>
            <person name="Rodrigo-Torres L."/>
            <person name="Lucena T."/>
            <person name="Pujalte M.J."/>
        </authorList>
    </citation>
    <scope>NUCLEOTIDE SEQUENCE [LARGE SCALE GENOMIC DNA]</scope>
    <source>
        <strain evidence="4 5">DCR 1-4-2</strain>
    </source>
</reference>
<comment type="caution">
    <text evidence="4">The sequence shown here is derived from an EMBL/GenBank/DDBJ whole genome shotgun (WGS) entry which is preliminary data.</text>
</comment>